<dbReference type="InterPro" id="IPR025524">
    <property type="entry name" value="DUF4412"/>
</dbReference>
<evidence type="ECO:0000256" key="2">
    <source>
        <dbReference type="SAM" id="SignalP"/>
    </source>
</evidence>
<dbReference type="Proteomes" id="UP000597507">
    <property type="component" value="Unassembled WGS sequence"/>
</dbReference>
<proteinExistence type="predicted"/>
<dbReference type="EMBL" id="BMKS01000005">
    <property type="protein sequence ID" value="GGG31675.1"/>
    <property type="molecule type" value="Genomic_DNA"/>
</dbReference>
<reference evidence="4 5" key="1">
    <citation type="journal article" date="2014" name="Int. J. Syst. Evol. Microbiol.">
        <title>Complete genome sequence of Corynebacterium casei LMG S-19264T (=DSM 44701T), isolated from a smear-ripened cheese.</title>
        <authorList>
            <consortium name="US DOE Joint Genome Institute (JGI-PGF)"/>
            <person name="Walter F."/>
            <person name="Albersmeier A."/>
            <person name="Kalinowski J."/>
            <person name="Ruckert C."/>
        </authorList>
    </citation>
    <scope>NUCLEOTIDE SEQUENCE [LARGE SCALE GENOMIC DNA]</scope>
    <source>
        <strain evidence="4 5">CGMCC 1.16330</strain>
    </source>
</reference>
<keyword evidence="2" id="KW-0732">Signal</keyword>
<feature type="region of interest" description="Disordered" evidence="1">
    <location>
        <begin position="169"/>
        <end position="260"/>
    </location>
</feature>
<keyword evidence="5" id="KW-1185">Reference proteome</keyword>
<feature type="signal peptide" evidence="2">
    <location>
        <begin position="1"/>
        <end position="25"/>
    </location>
</feature>
<name>A0A8J3EAY1_9PROT</name>
<protein>
    <recommendedName>
        <fullName evidence="3">DUF4412 domain-containing protein</fullName>
    </recommendedName>
</protein>
<organism evidence="4 5">
    <name type="scientific">Caldovatus sediminis</name>
    <dbReference type="NCBI Taxonomy" id="2041189"/>
    <lineage>
        <taxon>Bacteria</taxon>
        <taxon>Pseudomonadati</taxon>
        <taxon>Pseudomonadota</taxon>
        <taxon>Alphaproteobacteria</taxon>
        <taxon>Acetobacterales</taxon>
        <taxon>Roseomonadaceae</taxon>
        <taxon>Caldovatus</taxon>
    </lineage>
</organism>
<evidence type="ECO:0000313" key="5">
    <source>
        <dbReference type="Proteomes" id="UP000597507"/>
    </source>
</evidence>
<sequence length="260" mass="27130">MTMRRRSPLAAVSAALLAGSASAGAAQDRPLASPTRDVAVTYRLGAGGPTEEMRLSWLTAEQRMRLDMPGQGYMVIDQRAQRAFMVMDDQRMVMEIPFAQNTRRMGQLPPGARLTREGQDRVAGAPCTIWAYQERGRTGRSCITDDGVVLRVESAAGPEESMEARTIAYGPQDPSRFRPPEDYTLLSMLPGPAPAGPPPIASGPAGPPPFGGAVPPGAMPFGALPALPPAGAVGATSTGSSSSASSAVVAPYGAAPQRSR</sequence>
<gene>
    <name evidence="4" type="ORF">GCM10010964_19560</name>
</gene>
<evidence type="ECO:0000259" key="3">
    <source>
        <dbReference type="Pfam" id="PF14371"/>
    </source>
</evidence>
<dbReference type="RefSeq" id="WP_188899849.1">
    <property type="nucleotide sequence ID" value="NZ_BMKS01000005.1"/>
</dbReference>
<comment type="caution">
    <text evidence="4">The sequence shown here is derived from an EMBL/GenBank/DDBJ whole genome shotgun (WGS) entry which is preliminary data.</text>
</comment>
<feature type="compositionally biased region" description="Low complexity" evidence="1">
    <location>
        <begin position="211"/>
        <end position="260"/>
    </location>
</feature>
<dbReference type="AlphaFoldDB" id="A0A8J3EAY1"/>
<accession>A0A8J3EAY1</accession>
<evidence type="ECO:0000313" key="4">
    <source>
        <dbReference type="EMBL" id="GGG31675.1"/>
    </source>
</evidence>
<evidence type="ECO:0000256" key="1">
    <source>
        <dbReference type="SAM" id="MobiDB-lite"/>
    </source>
</evidence>
<feature type="chain" id="PRO_5035182650" description="DUF4412 domain-containing protein" evidence="2">
    <location>
        <begin position="26"/>
        <end position="260"/>
    </location>
</feature>
<feature type="compositionally biased region" description="Pro residues" evidence="1">
    <location>
        <begin position="191"/>
        <end position="210"/>
    </location>
</feature>
<dbReference type="Pfam" id="PF14371">
    <property type="entry name" value="DUF4412"/>
    <property type="match status" value="1"/>
</dbReference>
<feature type="domain" description="DUF4412" evidence="3">
    <location>
        <begin position="52"/>
        <end position="146"/>
    </location>
</feature>